<dbReference type="OrthoDB" id="867215at2"/>
<comment type="caution">
    <text evidence="3">The sequence shown here is derived from an EMBL/GenBank/DDBJ whole genome shotgun (WGS) entry which is preliminary data.</text>
</comment>
<dbReference type="EMBL" id="VAJM01000004">
    <property type="protein sequence ID" value="TLM93205.1"/>
    <property type="molecule type" value="Genomic_DNA"/>
</dbReference>
<name>A0A5R8WR46_9BACT</name>
<reference evidence="3 4" key="1">
    <citation type="submission" date="2019-05" db="EMBL/GenBank/DDBJ databases">
        <title>Hymenobacter edaphi sp. nov., isolated from abandoned arsenic-contaminated farmland soil.</title>
        <authorList>
            <person name="Nie L."/>
        </authorList>
    </citation>
    <scope>NUCLEOTIDE SEQUENCE [LARGE SCALE GENOMIC DNA]</scope>
    <source>
        <strain evidence="3 4">1-3-3-8</strain>
    </source>
</reference>
<evidence type="ECO:0000313" key="3">
    <source>
        <dbReference type="EMBL" id="TLM93205.1"/>
    </source>
</evidence>
<organism evidence="3 4">
    <name type="scientific">Hymenobacter jeollabukensis</name>
    <dbReference type="NCBI Taxonomy" id="2025313"/>
    <lineage>
        <taxon>Bacteria</taxon>
        <taxon>Pseudomonadati</taxon>
        <taxon>Bacteroidota</taxon>
        <taxon>Cytophagia</taxon>
        <taxon>Cytophagales</taxon>
        <taxon>Hymenobacteraceae</taxon>
        <taxon>Hymenobacter</taxon>
    </lineage>
</organism>
<dbReference type="AlphaFoldDB" id="A0A5R8WR46"/>
<dbReference type="NCBIfam" id="TIGR04183">
    <property type="entry name" value="Por_Secre_tail"/>
    <property type="match status" value="1"/>
</dbReference>
<feature type="domain" description="Secretion system C-terminal sorting" evidence="2">
    <location>
        <begin position="419"/>
        <end position="481"/>
    </location>
</feature>
<accession>A0A5R8WR46</accession>
<keyword evidence="1" id="KW-0732">Signal</keyword>
<dbReference type="Pfam" id="PF18962">
    <property type="entry name" value="Por_Secre_tail"/>
    <property type="match status" value="1"/>
</dbReference>
<dbReference type="RefSeq" id="WP_138077826.1">
    <property type="nucleotide sequence ID" value="NZ_VAJM01000004.1"/>
</dbReference>
<dbReference type="Proteomes" id="UP000305517">
    <property type="component" value="Unassembled WGS sequence"/>
</dbReference>
<feature type="chain" id="PRO_5024419279" evidence="1">
    <location>
        <begin position="24"/>
        <end position="496"/>
    </location>
</feature>
<sequence>MKHLYRLLALAGLAALAHSAAHGQDWRPFRPGLIYSYNWSTTNATHTLRLDSAYVAGTDSVYTFNRVMRPTGVNTFQFRPSRNNILGGRLICRPAQREYALETVAEIGMAAQTLILRPRAAVGSSWAATPLLTATLTSRGQRTWGVAPATFTDSVATITLSNGRVFELSRSYGLLRGPSNWTSTAVDLLQGNTVPVPYQQSIYSPLVQLDFQPGDELGYAAEDYGAFPCYRDYELRRILTRQQTADSLIYTYLTQTEYNRAGGPNNNPCGPTAYYNLTSPRVERLAVPLRRPALTRQSDYLSHASLSLLTYEYAWTTNALLMGEAVRSGSGSCQLNGRLLVAYARMYGAGAGIYTYGVDAAGGTHEYAVGVGETRRFYWLLQYYRKLLPNGSYATCGTRTNFNTLLPSREARSAARLQLYPNPATHEATLRLQQPTPAETSLTLLDALGRQVRQQRLDRGATQATVPLTGLSAGLYVVQLQLPGEAPLVLRLQHVE</sequence>
<evidence type="ECO:0000259" key="2">
    <source>
        <dbReference type="Pfam" id="PF18962"/>
    </source>
</evidence>
<evidence type="ECO:0000256" key="1">
    <source>
        <dbReference type="SAM" id="SignalP"/>
    </source>
</evidence>
<keyword evidence="4" id="KW-1185">Reference proteome</keyword>
<gene>
    <name evidence="3" type="ORF">FDY95_11315</name>
</gene>
<feature type="signal peptide" evidence="1">
    <location>
        <begin position="1"/>
        <end position="23"/>
    </location>
</feature>
<dbReference type="InterPro" id="IPR026444">
    <property type="entry name" value="Secre_tail"/>
</dbReference>
<protein>
    <submittedName>
        <fullName evidence="3">T9SS type A sorting domain-containing protein</fullName>
    </submittedName>
</protein>
<proteinExistence type="predicted"/>
<evidence type="ECO:0000313" key="4">
    <source>
        <dbReference type="Proteomes" id="UP000305517"/>
    </source>
</evidence>